<protein>
    <submittedName>
        <fullName evidence="4">9-O-acetylesterase</fullName>
    </submittedName>
</protein>
<dbReference type="PANTHER" id="PTHR22901">
    <property type="entry name" value="SIALATE O-ACETYLESTERASE"/>
    <property type="match status" value="1"/>
</dbReference>
<evidence type="ECO:0000313" key="4">
    <source>
        <dbReference type="EMBL" id="RZF58709.1"/>
    </source>
</evidence>
<dbReference type="InterPro" id="IPR036514">
    <property type="entry name" value="SGNH_hydro_sf"/>
</dbReference>
<dbReference type="InterPro" id="IPR008979">
    <property type="entry name" value="Galactose-bd-like_sf"/>
</dbReference>
<dbReference type="AlphaFoldDB" id="A0A4Q6XQ10"/>
<feature type="domain" description="Sialate O-acetylesterase" evidence="3">
    <location>
        <begin position="418"/>
        <end position="536"/>
    </location>
</feature>
<reference evidence="4 5" key="1">
    <citation type="submission" date="2019-02" db="EMBL/GenBank/DDBJ databases">
        <authorList>
            <person name="Li Y."/>
        </authorList>
    </citation>
    <scope>NUCLEOTIDE SEQUENCE [LARGE SCALE GENOMIC DNA]</scope>
    <source>
        <strain evidence="4 5">30C10-4-7</strain>
    </source>
</reference>
<evidence type="ECO:0000256" key="1">
    <source>
        <dbReference type="ARBA" id="ARBA00022801"/>
    </source>
</evidence>
<dbReference type="Proteomes" id="UP000292855">
    <property type="component" value="Unassembled WGS sequence"/>
</dbReference>
<dbReference type="InterPro" id="IPR039329">
    <property type="entry name" value="SIAE"/>
</dbReference>
<dbReference type="GO" id="GO:0001681">
    <property type="term" value="F:sialate O-acetylesterase activity"/>
    <property type="evidence" value="ECO:0007669"/>
    <property type="project" value="InterPro"/>
</dbReference>
<dbReference type="Pfam" id="PF03629">
    <property type="entry name" value="SASA"/>
    <property type="match status" value="2"/>
</dbReference>
<dbReference type="Gene3D" id="3.40.50.1110">
    <property type="entry name" value="SGNH hydrolase"/>
    <property type="match status" value="2"/>
</dbReference>
<accession>A0A4Q6XQ10</accession>
<evidence type="ECO:0000259" key="3">
    <source>
        <dbReference type="Pfam" id="PF03629"/>
    </source>
</evidence>
<dbReference type="EMBL" id="SGIT01000003">
    <property type="protein sequence ID" value="RZF58709.1"/>
    <property type="molecule type" value="Genomic_DNA"/>
</dbReference>
<dbReference type="OrthoDB" id="9816001at2"/>
<feature type="compositionally biased region" description="Polar residues" evidence="2">
    <location>
        <begin position="655"/>
        <end position="666"/>
    </location>
</feature>
<feature type="domain" description="Sialate O-acetylesterase" evidence="3">
    <location>
        <begin position="105"/>
        <end position="234"/>
    </location>
</feature>
<proteinExistence type="predicted"/>
<gene>
    <name evidence="4" type="ORF">EWE74_15380</name>
</gene>
<feature type="region of interest" description="Disordered" evidence="2">
    <location>
        <begin position="644"/>
        <end position="666"/>
    </location>
</feature>
<dbReference type="RefSeq" id="WP_130142494.1">
    <property type="nucleotide sequence ID" value="NZ_SGIT01000003.1"/>
</dbReference>
<dbReference type="SUPFAM" id="SSF49785">
    <property type="entry name" value="Galactose-binding domain-like"/>
    <property type="match status" value="1"/>
</dbReference>
<sequence length="666" mass="74700">MTKKIISIASLLLVILFVEAEVKLPTVFSDNMVLQQKSKVKIWGTSSNQEEVTVSPSWSKKKYVVPVQDDGHWSAYVSTPSFGGPYDIQIDDGQQLVLKNILIGEVWVCSGQSNMEMPLAGWGNINNFKEEIAAANFPDIRFLQVQHTTRNRPVQDAEVQYGGWVAVTPQTIAEFSATAYFFARELYEKTGIPIGLIHTSWGGTVAEAWTSTETLNKIPDFQSAIQRVTSADAQAEYEHELHVWNQIMAQHDEGQQDGEFGWLSHKTADSNWSVMQLPTLWDTDILPNFDGVVYFRKEIQLPKHWIGEKLYLQLGMIDDEDVTYWNGKQVGTTQGYNQNRVYEIPASLVQSTDVTIAVRVFDSGGGGGMYGEAAQFNVVGPNGEYLSLASDWKYKIGVDLAKLPEMPTSNEGPNRPTVLYNAMIHPFTPFKIRGAIWYQGESNADRAHQYRKLFPDLIRDWRTHWNQGDFPFYYVQLANFMHKEPQPIASAWAELRDAQKGALQLPNTGMAVIADIGDADDIHPKNKQEVGKRLALIALKKTYKKAVVFSGPILRSAVEKNGEIHLTFDPVGKRLINRNEEPRLTGFTIAGEDQVFYNAEALLHGDKVIVKASQVSKPVAVRYGWTNNPDLSLYNDAGLPASPFKTDNWKDSTQKARSANPDSYAK</sequence>
<dbReference type="PANTHER" id="PTHR22901:SF0">
    <property type="entry name" value="SIALATE O-ACETYLESTERASE"/>
    <property type="match status" value="1"/>
</dbReference>
<dbReference type="GO" id="GO:0005975">
    <property type="term" value="P:carbohydrate metabolic process"/>
    <property type="evidence" value="ECO:0007669"/>
    <property type="project" value="InterPro"/>
</dbReference>
<comment type="caution">
    <text evidence="4">The sequence shown here is derived from an EMBL/GenBank/DDBJ whole genome shotgun (WGS) entry which is preliminary data.</text>
</comment>
<dbReference type="InterPro" id="IPR005181">
    <property type="entry name" value="SASA"/>
</dbReference>
<keyword evidence="1" id="KW-0378">Hydrolase</keyword>
<dbReference type="GO" id="GO:0004553">
    <property type="term" value="F:hydrolase activity, hydrolyzing O-glycosyl compounds"/>
    <property type="evidence" value="ECO:0007669"/>
    <property type="project" value="InterPro"/>
</dbReference>
<keyword evidence="5" id="KW-1185">Reference proteome</keyword>
<name>A0A4Q6XQ10_9SPHI</name>
<organism evidence="4 5">
    <name type="scientific">Sphingobacterium corticibacterium</name>
    <dbReference type="NCBI Taxonomy" id="2484746"/>
    <lineage>
        <taxon>Bacteria</taxon>
        <taxon>Pseudomonadati</taxon>
        <taxon>Bacteroidota</taxon>
        <taxon>Sphingobacteriia</taxon>
        <taxon>Sphingobacteriales</taxon>
        <taxon>Sphingobacteriaceae</taxon>
        <taxon>Sphingobacterium</taxon>
    </lineage>
</organism>
<evidence type="ECO:0000313" key="5">
    <source>
        <dbReference type="Proteomes" id="UP000292855"/>
    </source>
</evidence>
<dbReference type="SUPFAM" id="SSF52266">
    <property type="entry name" value="SGNH hydrolase"/>
    <property type="match status" value="1"/>
</dbReference>
<evidence type="ECO:0000256" key="2">
    <source>
        <dbReference type="SAM" id="MobiDB-lite"/>
    </source>
</evidence>